<dbReference type="AlphaFoldDB" id="A0AAV8PY08"/>
<proteinExistence type="predicted"/>
<comment type="caution">
    <text evidence="1">The sequence shown here is derived from an EMBL/GenBank/DDBJ whole genome shotgun (WGS) entry which is preliminary data.</text>
</comment>
<protein>
    <submittedName>
        <fullName evidence="1">Uncharacterized protein</fullName>
    </submittedName>
</protein>
<dbReference type="Proteomes" id="UP001222027">
    <property type="component" value="Unassembled WGS sequence"/>
</dbReference>
<gene>
    <name evidence="1" type="ORF">OPV22_028279</name>
</gene>
<dbReference type="EMBL" id="JAQQAF010000008">
    <property type="protein sequence ID" value="KAJ8465727.1"/>
    <property type="molecule type" value="Genomic_DNA"/>
</dbReference>
<accession>A0AAV8PY08</accession>
<keyword evidence="2" id="KW-1185">Reference proteome</keyword>
<evidence type="ECO:0000313" key="1">
    <source>
        <dbReference type="EMBL" id="KAJ8465727.1"/>
    </source>
</evidence>
<reference evidence="1 2" key="1">
    <citation type="submission" date="2022-12" db="EMBL/GenBank/DDBJ databases">
        <title>Chromosome-scale assembly of the Ensete ventricosum genome.</title>
        <authorList>
            <person name="Dussert Y."/>
            <person name="Stocks J."/>
            <person name="Wendawek A."/>
            <person name="Woldeyes F."/>
            <person name="Nichols R.A."/>
            <person name="Borrell J.S."/>
        </authorList>
    </citation>
    <scope>NUCLEOTIDE SEQUENCE [LARGE SCALE GENOMIC DNA]</scope>
    <source>
        <strain evidence="2">cv. Maze</strain>
        <tissue evidence="1">Seeds</tissue>
    </source>
</reference>
<sequence length="113" mass="11779">MLIEHTGVVSYIWSTVSTFSLTQTLATVVFILTSHCSWIICSIDRLVHLNDHGHRVHAAVAVPAAGFEQLAASHGGEGNGGRRVVAGAGRPVAGVSATRPGAAFGTFVLHPQP</sequence>
<evidence type="ECO:0000313" key="2">
    <source>
        <dbReference type="Proteomes" id="UP001222027"/>
    </source>
</evidence>
<organism evidence="1 2">
    <name type="scientific">Ensete ventricosum</name>
    <name type="common">Abyssinian banana</name>
    <name type="synonym">Musa ensete</name>
    <dbReference type="NCBI Taxonomy" id="4639"/>
    <lineage>
        <taxon>Eukaryota</taxon>
        <taxon>Viridiplantae</taxon>
        <taxon>Streptophyta</taxon>
        <taxon>Embryophyta</taxon>
        <taxon>Tracheophyta</taxon>
        <taxon>Spermatophyta</taxon>
        <taxon>Magnoliopsida</taxon>
        <taxon>Liliopsida</taxon>
        <taxon>Zingiberales</taxon>
        <taxon>Musaceae</taxon>
        <taxon>Ensete</taxon>
    </lineage>
</organism>
<name>A0AAV8PY08_ENSVE</name>